<name>A0ABS6IU38_9HYPH</name>
<sequence length="264" mass="30209">MPRVFEPEESRQFFLDFLLAIATKFEPETTGPFNRSHYMSSKLEYLLRAHVLGLREQVLPLARALAGWMESQPAWPEGKDTEESFYAYQWWETLGLCKWLIDGDSALAEFGRASEADWRRWDQFDRFEPNGKKLLMREGLELALPLNLAARRYDVGLKLCQEAGLTSKASSAPAIVRAELMHGQWACRHLAHGGKLDAAYVAKGEEMLREAITERFIEDGDYIRMALWLKAIYHDSGVTRTPEETILKAYDTMTGVEKPAFARI</sequence>
<reference evidence="1 2" key="1">
    <citation type="submission" date="2021-06" db="EMBL/GenBank/DDBJ databases">
        <authorList>
            <person name="Lee D.H."/>
        </authorList>
    </citation>
    <scope>NUCLEOTIDE SEQUENCE [LARGE SCALE GENOMIC DNA]</scope>
    <source>
        <strain evidence="1 2">MMS21-HV4-11</strain>
    </source>
</reference>
<organism evidence="1 2">
    <name type="scientific">Reyranella humidisoli</name>
    <dbReference type="NCBI Taxonomy" id="2849149"/>
    <lineage>
        <taxon>Bacteria</taxon>
        <taxon>Pseudomonadati</taxon>
        <taxon>Pseudomonadota</taxon>
        <taxon>Alphaproteobacteria</taxon>
        <taxon>Hyphomicrobiales</taxon>
        <taxon>Reyranellaceae</taxon>
        <taxon>Reyranella</taxon>
    </lineage>
</organism>
<accession>A0ABS6IU38</accession>
<dbReference type="EMBL" id="JAHOPB010000003">
    <property type="protein sequence ID" value="MBU8876738.1"/>
    <property type="molecule type" value="Genomic_DNA"/>
</dbReference>
<dbReference type="Proteomes" id="UP000727907">
    <property type="component" value="Unassembled WGS sequence"/>
</dbReference>
<comment type="caution">
    <text evidence="1">The sequence shown here is derived from an EMBL/GenBank/DDBJ whole genome shotgun (WGS) entry which is preliminary data.</text>
</comment>
<keyword evidence="2" id="KW-1185">Reference proteome</keyword>
<evidence type="ECO:0000313" key="2">
    <source>
        <dbReference type="Proteomes" id="UP000727907"/>
    </source>
</evidence>
<proteinExistence type="predicted"/>
<evidence type="ECO:0000313" key="1">
    <source>
        <dbReference type="EMBL" id="MBU8876738.1"/>
    </source>
</evidence>
<protein>
    <submittedName>
        <fullName evidence="1">Uncharacterized protein</fullName>
    </submittedName>
</protein>
<gene>
    <name evidence="1" type="ORF">KQ910_23385</name>
</gene>
<dbReference type="RefSeq" id="WP_216965879.1">
    <property type="nucleotide sequence ID" value="NZ_JAHOPB010000003.1"/>
</dbReference>